<name>A0A6M2E1V3_9ACAR</name>
<reference evidence="8" key="1">
    <citation type="submission" date="2019-12" db="EMBL/GenBank/DDBJ databases">
        <title>The sialotranscriptome of the gopher-tortoise tick, Amblyomma tuberculatum.</title>
        <authorList>
            <person name="Karim S."/>
            <person name="Andersen J."/>
            <person name="Kumar D."/>
            <person name="Adamson S."/>
            <person name="Ennen J."/>
            <person name="Qualis C.P."/>
            <person name="Ribeiro J.M.C."/>
        </authorList>
    </citation>
    <scope>NUCLEOTIDE SEQUENCE</scope>
    <source>
        <strain evidence="8">Removed</strain>
        <tissue evidence="8">Salivary glands</tissue>
    </source>
</reference>
<dbReference type="Gene3D" id="2.30.130.100">
    <property type="match status" value="1"/>
</dbReference>
<comment type="function">
    <text evidence="6">Salivary chemokine-binding protein which binds to host chemokines.</text>
</comment>
<evidence type="ECO:0000256" key="7">
    <source>
        <dbReference type="SAM" id="SignalP"/>
    </source>
</evidence>
<dbReference type="GO" id="GO:0005576">
    <property type="term" value="C:extracellular region"/>
    <property type="evidence" value="ECO:0007669"/>
    <property type="project" value="UniProtKB-SubCell"/>
</dbReference>
<evidence type="ECO:0000256" key="3">
    <source>
        <dbReference type="ARBA" id="ARBA00022729"/>
    </source>
</evidence>
<keyword evidence="5 6" id="KW-0325">Glycoprotein</keyword>
<dbReference type="EMBL" id="GIDH01000431">
    <property type="protein sequence ID" value="NOV52374.1"/>
    <property type="molecule type" value="Transcribed_RNA"/>
</dbReference>
<evidence type="ECO:0000256" key="2">
    <source>
        <dbReference type="ARBA" id="ARBA00022525"/>
    </source>
</evidence>
<dbReference type="InterPro" id="IPR045797">
    <property type="entry name" value="EVA_Class_A"/>
</dbReference>
<evidence type="ECO:0000256" key="1">
    <source>
        <dbReference type="ARBA" id="ARBA00004613"/>
    </source>
</evidence>
<sequence length="108" mass="11561">MSSTACLLISVLLWGLASVVLATSPGQETCRPLDVQTAKGPIKVECSTACQQSGQNVQIRRIGEECVSITVAEHRRMGTARHSCPLGTCQGDACQQGNLRIECWKNCA</sequence>
<organism evidence="8">
    <name type="scientific">Amblyomma tuberculatum</name>
    <dbReference type="NCBI Taxonomy" id="48802"/>
    <lineage>
        <taxon>Eukaryota</taxon>
        <taxon>Metazoa</taxon>
        <taxon>Ecdysozoa</taxon>
        <taxon>Arthropoda</taxon>
        <taxon>Chelicerata</taxon>
        <taxon>Arachnida</taxon>
        <taxon>Acari</taxon>
        <taxon>Parasitiformes</taxon>
        <taxon>Ixodida</taxon>
        <taxon>Ixodoidea</taxon>
        <taxon>Ixodidae</taxon>
        <taxon>Amblyomminae</taxon>
        <taxon>Amblyomma</taxon>
    </lineage>
</organism>
<evidence type="ECO:0000256" key="4">
    <source>
        <dbReference type="ARBA" id="ARBA00023157"/>
    </source>
</evidence>
<dbReference type="GO" id="GO:0019957">
    <property type="term" value="F:C-C chemokine binding"/>
    <property type="evidence" value="ECO:0007669"/>
    <property type="project" value="InterPro"/>
</dbReference>
<dbReference type="AlphaFoldDB" id="A0A6M2E1V3"/>
<feature type="chain" id="PRO_5026824464" description="Evasin" evidence="7">
    <location>
        <begin position="23"/>
        <end position="108"/>
    </location>
</feature>
<dbReference type="Pfam" id="PF19429">
    <property type="entry name" value="EVA_Class_A"/>
    <property type="match status" value="1"/>
</dbReference>
<protein>
    <recommendedName>
        <fullName evidence="6">Evasin</fullName>
    </recommendedName>
</protein>
<keyword evidence="2 6" id="KW-0964">Secreted</keyword>
<evidence type="ECO:0000313" key="8">
    <source>
        <dbReference type="EMBL" id="NOV52374.1"/>
    </source>
</evidence>
<keyword evidence="3 6" id="KW-0732">Signal</keyword>
<comment type="subcellular location">
    <subcellularLocation>
        <location evidence="1 6">Secreted</location>
    </subcellularLocation>
</comment>
<proteinExistence type="predicted"/>
<feature type="signal peptide" evidence="7">
    <location>
        <begin position="1"/>
        <end position="22"/>
    </location>
</feature>
<evidence type="ECO:0000256" key="6">
    <source>
        <dbReference type="RuleBase" id="RU369006"/>
    </source>
</evidence>
<keyword evidence="4 6" id="KW-1015">Disulfide bond</keyword>
<accession>A0A6M2E1V3</accession>
<evidence type="ECO:0000256" key="5">
    <source>
        <dbReference type="ARBA" id="ARBA00023180"/>
    </source>
</evidence>